<evidence type="ECO:0000259" key="1">
    <source>
        <dbReference type="PROSITE" id="PS51729"/>
    </source>
</evidence>
<proteinExistence type="predicted"/>
<dbReference type="GO" id="GO:0016740">
    <property type="term" value="F:transferase activity"/>
    <property type="evidence" value="ECO:0007669"/>
    <property type="project" value="UniProtKB-KW"/>
</dbReference>
<dbReference type="AlphaFoldDB" id="A0A2S0KDQ1"/>
<keyword evidence="3" id="KW-1185">Reference proteome</keyword>
<dbReference type="Proteomes" id="UP000239814">
    <property type="component" value="Chromosome"/>
</dbReference>
<name>A0A2S0KDQ1_9ACTN</name>
<feature type="domain" description="N-acetyltransferase" evidence="1">
    <location>
        <begin position="18"/>
        <end position="109"/>
    </location>
</feature>
<sequence>MDQHVHDKTGVAVSVALHTTPPIGAYTVGFDDGVVAGRAEFVDSAQTPGDRIFFHTEVAEEFGGRGLAGILVRHALADCLSAGLTVVPVCPLFAAHLREHGAQYRADGGVFRRPTPADIALVTRATDRR</sequence>
<dbReference type="EMBL" id="CP027433">
    <property type="protein sequence ID" value="AVL99816.1"/>
    <property type="molecule type" value="Genomic_DNA"/>
</dbReference>
<accession>A0A2S0KDQ1</accession>
<reference evidence="2 3" key="1">
    <citation type="submission" date="2018-03" db="EMBL/GenBank/DDBJ databases">
        <title>Characteristics and genome of n-alkane degrading marine bacteria Gordonia iterans isolated from crude oil contaminated in Tae-an, South Korea.</title>
        <authorList>
            <person name="Lee S.-S."/>
            <person name="Kim H."/>
        </authorList>
    </citation>
    <scope>NUCLEOTIDE SEQUENCE [LARGE SCALE GENOMIC DNA]</scope>
    <source>
        <strain evidence="2 3">Co17</strain>
    </source>
</reference>
<dbReference type="RefSeq" id="WP_105941548.1">
    <property type="nucleotide sequence ID" value="NZ_CP027433.1"/>
</dbReference>
<gene>
    <name evidence="2" type="ORF">C6V83_05490</name>
</gene>
<dbReference type="SUPFAM" id="SSF55729">
    <property type="entry name" value="Acyl-CoA N-acyltransferases (Nat)"/>
    <property type="match status" value="1"/>
</dbReference>
<evidence type="ECO:0000313" key="2">
    <source>
        <dbReference type="EMBL" id="AVL99816.1"/>
    </source>
</evidence>
<keyword evidence="2" id="KW-0808">Transferase</keyword>
<dbReference type="OrthoDB" id="5405911at2"/>
<dbReference type="InterPro" id="IPR016181">
    <property type="entry name" value="Acyl_CoA_acyltransferase"/>
</dbReference>
<dbReference type="KEGG" id="git:C6V83_05490"/>
<dbReference type="Gene3D" id="3.40.630.30">
    <property type="match status" value="1"/>
</dbReference>
<dbReference type="InterPro" id="IPR031165">
    <property type="entry name" value="GNAT_YJDJ"/>
</dbReference>
<dbReference type="Pfam" id="PF14542">
    <property type="entry name" value="Acetyltransf_CG"/>
    <property type="match status" value="1"/>
</dbReference>
<dbReference type="PROSITE" id="PS51729">
    <property type="entry name" value="GNAT_YJDJ"/>
    <property type="match status" value="1"/>
</dbReference>
<organism evidence="2 3">
    <name type="scientific">Gordonia iterans</name>
    <dbReference type="NCBI Taxonomy" id="1004901"/>
    <lineage>
        <taxon>Bacteria</taxon>
        <taxon>Bacillati</taxon>
        <taxon>Actinomycetota</taxon>
        <taxon>Actinomycetes</taxon>
        <taxon>Mycobacteriales</taxon>
        <taxon>Gordoniaceae</taxon>
        <taxon>Gordonia</taxon>
    </lineage>
</organism>
<evidence type="ECO:0000313" key="3">
    <source>
        <dbReference type="Proteomes" id="UP000239814"/>
    </source>
</evidence>
<protein>
    <submittedName>
        <fullName evidence="2">N-acetyltransferase</fullName>
    </submittedName>
</protein>